<dbReference type="STRING" id="216903.SAMN05444371_2639"/>
<dbReference type="InterPro" id="IPR010869">
    <property type="entry name" value="DUF1501"/>
</dbReference>
<evidence type="ECO:0000256" key="1">
    <source>
        <dbReference type="SAM" id="SignalP"/>
    </source>
</evidence>
<dbReference type="PANTHER" id="PTHR43737">
    <property type="entry name" value="BLL7424 PROTEIN"/>
    <property type="match status" value="1"/>
</dbReference>
<feature type="signal peptide" evidence="1">
    <location>
        <begin position="1"/>
        <end position="27"/>
    </location>
</feature>
<proteinExistence type="predicted"/>
<sequence length="398" mass="45118">MIINRKNFIRTSSLAVASMLFPNFLDALTLPEAIAMNGKTLIILQLSGGNDGLNTIIPVKNDIYYKSRNQISIKENDALLMTDEAGINPNLKFFKTLYDNGELAVMNNVGYPEPNKSHFRSMDIWQTASDSNEFKNSGWLGRYLDEACHECQNPTQAIEIDDLLSLAMKGETKNAIAFKDPKKLFDNSQEILYKKLNTGNQDHEHDLTSYLYNTLGNAINNSEYIFSESRAKPTDKIYPATQIGKDFKTIASLIKSDINTQVYYLSVGSFDTHTNQNQKQNQLFKNINEAVEVFTNDMKENGKFRDIMIMTFSEFGRRVAQNASNGTDHGTANQMFFISGGLKKKGLLNPLPDLTNLKDGDLIYTEDFRKVYATVLKRWLNTNDKKILGKDNGYYDFI</sequence>
<feature type="chain" id="PRO_5013359725" evidence="1">
    <location>
        <begin position="28"/>
        <end position="398"/>
    </location>
</feature>
<gene>
    <name evidence="2" type="ORF">SAMN05444371_2639</name>
</gene>
<reference evidence="3" key="1">
    <citation type="submission" date="2016-11" db="EMBL/GenBank/DDBJ databases">
        <authorList>
            <person name="Varghese N."/>
            <person name="Submissions S."/>
        </authorList>
    </citation>
    <scope>NUCLEOTIDE SEQUENCE [LARGE SCALE GENOMIC DNA]</scope>
    <source>
        <strain evidence="3">DSM 18016</strain>
    </source>
</reference>
<accession>A0A1M6T547</accession>
<dbReference type="Proteomes" id="UP000184498">
    <property type="component" value="Unassembled WGS sequence"/>
</dbReference>
<name>A0A1M6T547_9FLAO</name>
<evidence type="ECO:0000313" key="3">
    <source>
        <dbReference type="Proteomes" id="UP000184498"/>
    </source>
</evidence>
<organism evidence="2 3">
    <name type="scientific">Epilithonimonas mollis</name>
    <dbReference type="NCBI Taxonomy" id="216903"/>
    <lineage>
        <taxon>Bacteria</taxon>
        <taxon>Pseudomonadati</taxon>
        <taxon>Bacteroidota</taxon>
        <taxon>Flavobacteriia</taxon>
        <taxon>Flavobacteriales</taxon>
        <taxon>Weeksellaceae</taxon>
        <taxon>Chryseobacterium group</taxon>
        <taxon>Epilithonimonas</taxon>
    </lineage>
</organism>
<evidence type="ECO:0000313" key="2">
    <source>
        <dbReference type="EMBL" id="SHK51888.1"/>
    </source>
</evidence>
<keyword evidence="3" id="KW-1185">Reference proteome</keyword>
<keyword evidence="1" id="KW-0732">Signal</keyword>
<dbReference type="EMBL" id="FRAM01000003">
    <property type="protein sequence ID" value="SHK51888.1"/>
    <property type="molecule type" value="Genomic_DNA"/>
</dbReference>
<dbReference type="Pfam" id="PF07394">
    <property type="entry name" value="DUF1501"/>
    <property type="match status" value="1"/>
</dbReference>
<dbReference type="RefSeq" id="WP_072998823.1">
    <property type="nucleotide sequence ID" value="NZ_FRAM01000003.1"/>
</dbReference>
<protein>
    <submittedName>
        <fullName evidence="2">Uncharacterized conserved protein, DUF1501 family</fullName>
    </submittedName>
</protein>
<dbReference type="AlphaFoldDB" id="A0A1M6T547"/>
<dbReference type="PANTHER" id="PTHR43737:SF1">
    <property type="entry name" value="DUF1501 DOMAIN-CONTAINING PROTEIN"/>
    <property type="match status" value="1"/>
</dbReference>
<dbReference type="OrthoDB" id="9779968at2"/>